<keyword evidence="4" id="KW-0862">Zinc</keyword>
<feature type="chain" id="PRO_5033016653" description="Peptidase M10 metallopeptidase domain-containing protein" evidence="5">
    <location>
        <begin position="20"/>
        <end position="293"/>
    </location>
</feature>
<dbReference type="GO" id="GO:0004222">
    <property type="term" value="F:metalloendopeptidase activity"/>
    <property type="evidence" value="ECO:0007669"/>
    <property type="project" value="InterPro"/>
</dbReference>
<gene>
    <name evidence="7" type="ORF">FHS22_006562</name>
</gene>
<evidence type="ECO:0000256" key="3">
    <source>
        <dbReference type="ARBA" id="ARBA00022801"/>
    </source>
</evidence>
<feature type="signal peptide" evidence="5">
    <location>
        <begin position="1"/>
        <end position="19"/>
    </location>
</feature>
<evidence type="ECO:0000259" key="6">
    <source>
        <dbReference type="Pfam" id="PF00413"/>
    </source>
</evidence>
<evidence type="ECO:0000256" key="4">
    <source>
        <dbReference type="ARBA" id="ARBA00022833"/>
    </source>
</evidence>
<dbReference type="InterPro" id="IPR024079">
    <property type="entry name" value="MetalloPept_cat_dom_sf"/>
</dbReference>
<evidence type="ECO:0000256" key="2">
    <source>
        <dbReference type="ARBA" id="ARBA00022723"/>
    </source>
</evidence>
<dbReference type="InterPro" id="IPR001818">
    <property type="entry name" value="Pept_M10_metallopeptidase"/>
</dbReference>
<evidence type="ECO:0000256" key="5">
    <source>
        <dbReference type="SAM" id="SignalP"/>
    </source>
</evidence>
<organism evidence="7 8">
    <name type="scientific">Planomonospora venezuelensis</name>
    <dbReference type="NCBI Taxonomy" id="1999"/>
    <lineage>
        <taxon>Bacteria</taxon>
        <taxon>Bacillati</taxon>
        <taxon>Actinomycetota</taxon>
        <taxon>Actinomycetes</taxon>
        <taxon>Streptosporangiales</taxon>
        <taxon>Streptosporangiaceae</taxon>
        <taxon>Planomonospora</taxon>
    </lineage>
</organism>
<dbReference type="Proteomes" id="UP000562352">
    <property type="component" value="Unassembled WGS sequence"/>
</dbReference>
<keyword evidence="2" id="KW-0479">Metal-binding</keyword>
<reference evidence="7 8" key="1">
    <citation type="submission" date="2020-08" db="EMBL/GenBank/DDBJ databases">
        <title>Genomic Encyclopedia of Type Strains, Phase III (KMG-III): the genomes of soil and plant-associated and newly described type strains.</title>
        <authorList>
            <person name="Whitman W."/>
        </authorList>
    </citation>
    <scope>NUCLEOTIDE SEQUENCE [LARGE SCALE GENOMIC DNA]</scope>
    <source>
        <strain evidence="7 8">CECT 3303</strain>
    </source>
</reference>
<keyword evidence="1" id="KW-0645">Protease</keyword>
<keyword evidence="8" id="KW-1185">Reference proteome</keyword>
<accession>A0A841DB70</accession>
<dbReference type="GO" id="GO:0031012">
    <property type="term" value="C:extracellular matrix"/>
    <property type="evidence" value="ECO:0007669"/>
    <property type="project" value="InterPro"/>
</dbReference>
<dbReference type="RefSeq" id="WP_184947990.1">
    <property type="nucleotide sequence ID" value="NZ_BAAAWZ010000005.1"/>
</dbReference>
<dbReference type="GO" id="GO:0006508">
    <property type="term" value="P:proteolysis"/>
    <property type="evidence" value="ECO:0007669"/>
    <property type="project" value="UniProtKB-KW"/>
</dbReference>
<dbReference type="SUPFAM" id="SSF55486">
    <property type="entry name" value="Metalloproteases ('zincins'), catalytic domain"/>
    <property type="match status" value="1"/>
</dbReference>
<feature type="domain" description="Peptidase M10 metallopeptidase" evidence="6">
    <location>
        <begin position="212"/>
        <end position="291"/>
    </location>
</feature>
<proteinExistence type="predicted"/>
<dbReference type="EMBL" id="JACHJJ010000031">
    <property type="protein sequence ID" value="MBB5967260.1"/>
    <property type="molecule type" value="Genomic_DNA"/>
</dbReference>
<evidence type="ECO:0000256" key="1">
    <source>
        <dbReference type="ARBA" id="ARBA00022670"/>
    </source>
</evidence>
<keyword evidence="3" id="KW-0378">Hydrolase</keyword>
<protein>
    <recommendedName>
        <fullName evidence="6">Peptidase M10 metallopeptidase domain-containing protein</fullName>
    </recommendedName>
</protein>
<evidence type="ECO:0000313" key="7">
    <source>
        <dbReference type="EMBL" id="MBB5967260.1"/>
    </source>
</evidence>
<sequence>MRSRVGRVLPVVLAGCAVAATLVASVTTTVGELRPGSAPASALPSGSGQVPAGEELLVEMDAVYPDGRTASAVEPAAKGSAKAERSRALGAAAARAQCRDGAHTLSGWRVKSGLRWYYNASGAPSAVSRSALTSIRAAAQSLVGGQNGCGLPGPFKVTQKYGGATKRVAGISAASTAACGREDGYSVVSWKRLGSSALAVTCTWWTRSGQVVSADIAVNTRYKWFTAKPSRCSSAFDVRSVLTHEWGHAFGLNHVSPARHGTQVMASTIPACSVAHTLGAGDHTAMKKLYGVR</sequence>
<dbReference type="AlphaFoldDB" id="A0A841DB70"/>
<evidence type="ECO:0000313" key="8">
    <source>
        <dbReference type="Proteomes" id="UP000562352"/>
    </source>
</evidence>
<comment type="caution">
    <text evidence="7">The sequence shown here is derived from an EMBL/GenBank/DDBJ whole genome shotgun (WGS) entry which is preliminary data.</text>
</comment>
<keyword evidence="5" id="KW-0732">Signal</keyword>
<dbReference type="Gene3D" id="3.40.390.10">
    <property type="entry name" value="Collagenase (Catalytic Domain)"/>
    <property type="match status" value="1"/>
</dbReference>
<dbReference type="Pfam" id="PF00413">
    <property type="entry name" value="Peptidase_M10"/>
    <property type="match status" value="1"/>
</dbReference>
<name>A0A841DB70_PLAVE</name>
<dbReference type="GO" id="GO:0008270">
    <property type="term" value="F:zinc ion binding"/>
    <property type="evidence" value="ECO:0007669"/>
    <property type="project" value="InterPro"/>
</dbReference>